<gene>
    <name evidence="1" type="ORF">NDO55_03560</name>
</gene>
<dbReference type="Pfam" id="PF10722">
    <property type="entry name" value="YbjN"/>
    <property type="match status" value="1"/>
</dbReference>
<keyword evidence="2" id="KW-1185">Reference proteome</keyword>
<proteinExistence type="predicted"/>
<dbReference type="AlphaFoldDB" id="A0A9X2EK98"/>
<accession>A0A9X2EK98</accession>
<evidence type="ECO:0000313" key="2">
    <source>
        <dbReference type="Proteomes" id="UP001155128"/>
    </source>
</evidence>
<dbReference type="InterPro" id="IPR019660">
    <property type="entry name" value="Put_sensory_transdc_reg_YbjN"/>
</dbReference>
<sequence length="145" mass="15960">MALTSIALVASVQPAITDDFTDALVRQAARDREMTIEIAGDRQYRVDAPNGMSFTVRRTACNDNGRCQGLAMLKCWNDDVGISVATVNLFNQNENFGRAYKDRTQICYAAYAIANNGVTPAYIGSNLWVFSRRVAGFGSAIQNYM</sequence>
<name>A0A9X2EK98_9SPHN</name>
<protein>
    <submittedName>
        <fullName evidence="1">YbjN domain-containing protein</fullName>
    </submittedName>
</protein>
<organism evidence="1 2">
    <name type="scientific">Sphingomicrobium sediminis</name>
    <dbReference type="NCBI Taxonomy" id="2950949"/>
    <lineage>
        <taxon>Bacteria</taxon>
        <taxon>Pseudomonadati</taxon>
        <taxon>Pseudomonadota</taxon>
        <taxon>Alphaproteobacteria</taxon>
        <taxon>Sphingomonadales</taxon>
        <taxon>Sphingomonadaceae</taxon>
        <taxon>Sphingomicrobium</taxon>
    </lineage>
</organism>
<comment type="caution">
    <text evidence="1">The sequence shown here is derived from an EMBL/GenBank/DDBJ whole genome shotgun (WGS) entry which is preliminary data.</text>
</comment>
<dbReference type="RefSeq" id="WP_252112482.1">
    <property type="nucleotide sequence ID" value="NZ_JAMSHT010000001.1"/>
</dbReference>
<evidence type="ECO:0000313" key="1">
    <source>
        <dbReference type="EMBL" id="MCM8556892.1"/>
    </source>
</evidence>
<reference evidence="1" key="1">
    <citation type="submission" date="2022-06" db="EMBL/GenBank/DDBJ databases">
        <title>Sphingomicrobium sedimins sp. nov., a marine bacterium isolated from tidal flat.</title>
        <authorList>
            <person name="Kim C.-H."/>
            <person name="Yoo Y."/>
            <person name="Kim J.-J."/>
        </authorList>
    </citation>
    <scope>NUCLEOTIDE SEQUENCE</scope>
    <source>
        <strain evidence="1">GRR-S6-50</strain>
    </source>
</reference>
<dbReference type="Proteomes" id="UP001155128">
    <property type="component" value="Unassembled WGS sequence"/>
</dbReference>
<dbReference type="EMBL" id="JAMSHT010000001">
    <property type="protein sequence ID" value="MCM8556892.1"/>
    <property type="molecule type" value="Genomic_DNA"/>
</dbReference>